<evidence type="ECO:0000256" key="4">
    <source>
        <dbReference type="ARBA" id="ARBA00022777"/>
    </source>
</evidence>
<comment type="pathway">
    <text evidence="9">Carbohydrate metabolism; D-ribose degradation; D-ribose 5-phosphate from beta-D-ribopyranose: step 2/2.</text>
</comment>
<dbReference type="PRINTS" id="PR00990">
    <property type="entry name" value="RIBOKINASE"/>
</dbReference>
<comment type="activity regulation">
    <text evidence="9">Activated by a monovalent cation that binds near, but not in, the active site. The most likely occupant of the site in vivo is potassium. Ion binding induces a conformational change that may alter substrate affinity.</text>
</comment>
<evidence type="ECO:0000256" key="1">
    <source>
        <dbReference type="ARBA" id="ARBA00022679"/>
    </source>
</evidence>
<dbReference type="InterPro" id="IPR029056">
    <property type="entry name" value="Ribokinase-like"/>
</dbReference>
<feature type="binding site" evidence="9">
    <location>
        <position position="202"/>
    </location>
    <ligand>
        <name>ATP</name>
        <dbReference type="ChEBI" id="CHEBI:30616"/>
    </ligand>
</feature>
<comment type="cofactor">
    <cofactor evidence="9">
        <name>Mg(2+)</name>
        <dbReference type="ChEBI" id="CHEBI:18420"/>
    </cofactor>
    <text evidence="9">Requires a divalent cation, most likely magnesium in vivo, as an electrophilic catalyst to aid phosphoryl group transfer. It is the chelate of the metal and the nucleotide that is the actual substrate.</text>
</comment>
<dbReference type="Proteomes" id="UP001628164">
    <property type="component" value="Unassembled WGS sequence"/>
</dbReference>
<name>A0ABQ6PFW8_9GAMM</name>
<keyword evidence="7 9" id="KW-0630">Potassium</keyword>
<feature type="binding site" evidence="9">
    <location>
        <position position="307"/>
    </location>
    <ligand>
        <name>K(+)</name>
        <dbReference type="ChEBI" id="CHEBI:29103"/>
    </ligand>
</feature>
<keyword evidence="9" id="KW-0963">Cytoplasm</keyword>
<sequence length="326" mass="35523">MLYLINTYNRLINYLKARINMSVVVVGSANRDLVVKVDQLAQKGQTIISQNYEEFCGGKGANQAVAARRLSKNVTFITNLGKDSFGDRLLEFYKKEGLDSSTINQDSSSNTGLAFICVDNQGQNIINVVMGANAKLDKQILDKHNQKIQQANIILTQLETPLETIEYLANKITDKQTFILNPAPARELPQELLKKVDILTPNETEASILSGIQVKDVNTAKHAAKELHNKGVSTVIITLGEQGALLSKNNGQEQKLFATKKVDVVDTTAAGDTFNGVLAFCLDKGLSIEQSIEIANTAAALAVTVEGAEDSAPTLEKLNTYLEQKI</sequence>
<comment type="similarity">
    <text evidence="9">Belongs to the carbohydrate kinase PfkB family. Ribokinase subfamily.</text>
</comment>
<proteinExistence type="inferred from homology"/>
<evidence type="ECO:0000256" key="8">
    <source>
        <dbReference type="ARBA" id="ARBA00023277"/>
    </source>
</evidence>
<feature type="binding site" evidence="9">
    <location>
        <begin position="30"/>
        <end position="32"/>
    </location>
    <ligand>
        <name>substrate</name>
    </ligand>
</feature>
<keyword evidence="4 9" id="KW-0418">Kinase</keyword>
<accession>A0ABQ6PFW8</accession>
<feature type="binding site" evidence="9">
    <location>
        <begin position="238"/>
        <end position="243"/>
    </location>
    <ligand>
        <name>ATP</name>
        <dbReference type="ChEBI" id="CHEBI:30616"/>
    </ligand>
</feature>
<dbReference type="SUPFAM" id="SSF53613">
    <property type="entry name" value="Ribokinase-like"/>
    <property type="match status" value="1"/>
</dbReference>
<feature type="binding site" evidence="9">
    <location>
        <position position="311"/>
    </location>
    <ligand>
        <name>K(+)</name>
        <dbReference type="ChEBI" id="CHEBI:29103"/>
    </ligand>
</feature>
<feature type="binding site" evidence="9">
    <location>
        <position position="159"/>
    </location>
    <ligand>
        <name>substrate</name>
    </ligand>
</feature>
<feature type="binding site" evidence="9">
    <location>
        <position position="266"/>
    </location>
    <ligand>
        <name>K(+)</name>
        <dbReference type="ChEBI" id="CHEBI:29103"/>
    </ligand>
</feature>
<evidence type="ECO:0000256" key="9">
    <source>
        <dbReference type="HAMAP-Rule" id="MF_01987"/>
    </source>
</evidence>
<dbReference type="PANTHER" id="PTHR10584:SF166">
    <property type="entry name" value="RIBOKINASE"/>
    <property type="match status" value="1"/>
</dbReference>
<keyword evidence="2 9" id="KW-0479">Metal-binding</keyword>
<evidence type="ECO:0000256" key="6">
    <source>
        <dbReference type="ARBA" id="ARBA00022842"/>
    </source>
</evidence>
<reference evidence="12 13" key="1">
    <citation type="journal article" date="2024" name="Dis. Aquat. Organ.">
        <title>Francisella sciaenopsi sp. nov. isolated from diseased red drum Sciaenops ocellatus in Florida, USA.</title>
        <authorList>
            <person name="Kawahara M."/>
            <person name="Cody T.T."/>
            <person name="Yanong R.P.E."/>
            <person name="Henderson E."/>
            <person name="Yazdi Z."/>
            <person name="Soto E."/>
        </authorList>
    </citation>
    <scope>NUCLEOTIDE SEQUENCE [LARGE SCALE GENOMIC DNA]</scope>
    <source>
        <strain evidence="12 13">R22-20-7</strain>
    </source>
</reference>
<evidence type="ECO:0000259" key="11">
    <source>
        <dbReference type="Pfam" id="PF00294"/>
    </source>
</evidence>
<comment type="catalytic activity">
    <reaction evidence="9">
        <text>D-ribose + ATP = D-ribose 5-phosphate + ADP + H(+)</text>
        <dbReference type="Rhea" id="RHEA:13697"/>
        <dbReference type="ChEBI" id="CHEBI:15378"/>
        <dbReference type="ChEBI" id="CHEBI:30616"/>
        <dbReference type="ChEBI" id="CHEBI:47013"/>
        <dbReference type="ChEBI" id="CHEBI:78346"/>
        <dbReference type="ChEBI" id="CHEBI:456216"/>
        <dbReference type="EC" id="2.7.1.15"/>
    </reaction>
</comment>
<evidence type="ECO:0000256" key="2">
    <source>
        <dbReference type="ARBA" id="ARBA00022723"/>
    </source>
</evidence>
<dbReference type="HAMAP" id="MF_01987">
    <property type="entry name" value="Ribokinase"/>
    <property type="match status" value="1"/>
</dbReference>
<feature type="binding site" evidence="9">
    <location>
        <begin position="58"/>
        <end position="62"/>
    </location>
    <ligand>
        <name>substrate</name>
    </ligand>
</feature>
<gene>
    <name evidence="9 12" type="primary">rbsK</name>
    <name evidence="12" type="ORF">fsci_13210</name>
</gene>
<dbReference type="CDD" id="cd01174">
    <property type="entry name" value="ribokinase"/>
    <property type="match status" value="1"/>
</dbReference>
<dbReference type="InterPro" id="IPR011877">
    <property type="entry name" value="Ribokinase"/>
</dbReference>
<evidence type="ECO:0000313" key="13">
    <source>
        <dbReference type="Proteomes" id="UP001628164"/>
    </source>
</evidence>
<dbReference type="InterPro" id="IPR011611">
    <property type="entry name" value="PfkB_dom"/>
</dbReference>
<dbReference type="InterPro" id="IPR002139">
    <property type="entry name" value="Ribo/fructo_kinase"/>
</dbReference>
<keyword evidence="8 9" id="KW-0119">Carbohydrate metabolism</keyword>
<feature type="domain" description="Carbohydrate kinase PfkB" evidence="11">
    <location>
        <begin position="22"/>
        <end position="314"/>
    </location>
</feature>
<keyword evidence="5 9" id="KW-0067">ATP-binding</keyword>
<dbReference type="PANTHER" id="PTHR10584">
    <property type="entry name" value="SUGAR KINASE"/>
    <property type="match status" value="1"/>
</dbReference>
<feature type="binding site" evidence="9">
    <location>
        <position position="268"/>
    </location>
    <ligand>
        <name>K(+)</name>
        <dbReference type="ChEBI" id="CHEBI:29103"/>
    </ligand>
</feature>
<evidence type="ECO:0000256" key="10">
    <source>
        <dbReference type="NCBIfam" id="TIGR02152"/>
    </source>
</evidence>
<dbReference type="Gene3D" id="3.40.1190.20">
    <property type="match status" value="1"/>
</dbReference>
<feature type="binding site" evidence="9">
    <location>
        <position position="302"/>
    </location>
    <ligand>
        <name>K(+)</name>
        <dbReference type="ChEBI" id="CHEBI:29103"/>
    </ligand>
</feature>
<keyword evidence="13" id="KW-1185">Reference proteome</keyword>
<feature type="binding site" evidence="9">
    <location>
        <position position="305"/>
    </location>
    <ligand>
        <name>K(+)</name>
        <dbReference type="ChEBI" id="CHEBI:29103"/>
    </ligand>
</feature>
<comment type="caution">
    <text evidence="12">The sequence shown here is derived from an EMBL/GenBank/DDBJ whole genome shotgun (WGS) entry which is preliminary data.</text>
</comment>
<keyword evidence="3 9" id="KW-0547">Nucleotide-binding</keyword>
<keyword evidence="6 9" id="KW-0460">Magnesium</keyword>
<comment type="caution">
    <text evidence="9">Lacks conserved residue(s) required for the propagation of feature annotation.</text>
</comment>
<feature type="binding site" evidence="9">
    <location>
        <position position="272"/>
    </location>
    <ligand>
        <name>substrate</name>
    </ligand>
</feature>
<comment type="subcellular location">
    <subcellularLocation>
        <location evidence="9">Cytoplasm</location>
    </subcellularLocation>
</comment>
<evidence type="ECO:0000256" key="5">
    <source>
        <dbReference type="ARBA" id="ARBA00022840"/>
    </source>
</evidence>
<evidence type="ECO:0000256" key="3">
    <source>
        <dbReference type="ARBA" id="ARBA00022741"/>
    </source>
</evidence>
<evidence type="ECO:0000313" key="12">
    <source>
        <dbReference type="EMBL" id="GMN89834.1"/>
    </source>
</evidence>
<feature type="binding site" evidence="9">
    <location>
        <begin position="271"/>
        <end position="272"/>
    </location>
    <ligand>
        <name>ATP</name>
        <dbReference type="ChEBI" id="CHEBI:30616"/>
    </ligand>
</feature>
<feature type="active site" description="Proton acceptor" evidence="9">
    <location>
        <position position="272"/>
    </location>
</feature>
<comment type="function">
    <text evidence="9">Catalyzes the phosphorylation of ribose at O-5 in a reaction requiring ATP and magnesium. The resulting D-ribose-5-phosphate can then be used either for sythesis of nucleotides, histidine, and tryptophan, or as a component of the pentose phosphate pathway.</text>
</comment>
<comment type="subunit">
    <text evidence="9">Homodimer.</text>
</comment>
<evidence type="ECO:0000256" key="7">
    <source>
        <dbReference type="ARBA" id="ARBA00022958"/>
    </source>
</evidence>
<keyword evidence="1 9" id="KW-0808">Transferase</keyword>
<dbReference type="EMBL" id="BTHG01000005">
    <property type="protein sequence ID" value="GMN89834.1"/>
    <property type="molecule type" value="Genomic_DNA"/>
</dbReference>
<organism evidence="12 13">
    <name type="scientific">Francisella sciaenopsi</name>
    <dbReference type="NCBI Taxonomy" id="3055034"/>
    <lineage>
        <taxon>Bacteria</taxon>
        <taxon>Pseudomonadati</taxon>
        <taxon>Pseudomonadota</taxon>
        <taxon>Gammaproteobacteria</taxon>
        <taxon>Thiotrichales</taxon>
        <taxon>Francisellaceae</taxon>
        <taxon>Francisella</taxon>
    </lineage>
</organism>
<dbReference type="Pfam" id="PF00294">
    <property type="entry name" value="PfkB"/>
    <property type="match status" value="1"/>
</dbReference>
<dbReference type="EC" id="2.7.1.15" evidence="9 10"/>
<protein>
    <recommendedName>
        <fullName evidence="9 10">Ribokinase</fullName>
        <shortName evidence="9">RK</shortName>
        <ecNumber evidence="9 10">2.7.1.15</ecNumber>
    </recommendedName>
</protein>
<dbReference type="NCBIfam" id="TIGR02152">
    <property type="entry name" value="D_ribokin_bact"/>
    <property type="match status" value="1"/>
</dbReference>
<feature type="binding site" evidence="9">
    <location>
        <position position="296"/>
    </location>
    <ligand>
        <name>ATP</name>
        <dbReference type="ChEBI" id="CHEBI:30616"/>
    </ligand>
</feature>